<sequence>MKALAGPQDEEVPPYQFAEQQGGVTKGPKPVVVTALSQSSSSSQPPSAVHKPQIALPPGSFGSFSRLNLRTRWANISGTYYIAAQNPSSQIISRRQRRKQKIRIIPDAIFRTNRGNLNLDLATTGNVNEAPKASVSASTIRGKISINLIPGAESRPRFDLEASSRSGDIVLFVPNTFAGAIQLHTKTGDLDFLPGIASNMQVMRSTDTEYLVFVGNKVLDNRGKSRQPGRGQDVADFCRLRTVSGSIIVGERGKDTYVKEQSVWQRMTGFLRG</sequence>
<organism evidence="3 4">
    <name type="scientific">Mycena belliarum</name>
    <dbReference type="NCBI Taxonomy" id="1033014"/>
    <lineage>
        <taxon>Eukaryota</taxon>
        <taxon>Fungi</taxon>
        <taxon>Dikarya</taxon>
        <taxon>Basidiomycota</taxon>
        <taxon>Agaricomycotina</taxon>
        <taxon>Agaricomycetes</taxon>
        <taxon>Agaricomycetidae</taxon>
        <taxon>Agaricales</taxon>
        <taxon>Marasmiineae</taxon>
        <taxon>Mycenaceae</taxon>
        <taxon>Mycena</taxon>
    </lineage>
</organism>
<feature type="region of interest" description="Disordered" evidence="1">
    <location>
        <begin position="1"/>
        <end position="54"/>
    </location>
</feature>
<evidence type="ECO:0000256" key="1">
    <source>
        <dbReference type="SAM" id="MobiDB-lite"/>
    </source>
</evidence>
<feature type="compositionally biased region" description="Low complexity" evidence="1">
    <location>
        <begin position="22"/>
        <end position="47"/>
    </location>
</feature>
<dbReference type="InterPro" id="IPR055754">
    <property type="entry name" value="DUF7330"/>
</dbReference>
<dbReference type="Pfam" id="PF24016">
    <property type="entry name" value="DUF7330"/>
    <property type="match status" value="1"/>
</dbReference>
<reference evidence="3" key="1">
    <citation type="submission" date="2023-03" db="EMBL/GenBank/DDBJ databases">
        <title>Massive genome expansion in bonnet fungi (Mycena s.s.) driven by repeated elements and novel gene families across ecological guilds.</title>
        <authorList>
            <consortium name="Lawrence Berkeley National Laboratory"/>
            <person name="Harder C.B."/>
            <person name="Miyauchi S."/>
            <person name="Viragh M."/>
            <person name="Kuo A."/>
            <person name="Thoen E."/>
            <person name="Andreopoulos B."/>
            <person name="Lu D."/>
            <person name="Skrede I."/>
            <person name="Drula E."/>
            <person name="Henrissat B."/>
            <person name="Morin E."/>
            <person name="Kohler A."/>
            <person name="Barry K."/>
            <person name="LaButti K."/>
            <person name="Morin E."/>
            <person name="Salamov A."/>
            <person name="Lipzen A."/>
            <person name="Mereny Z."/>
            <person name="Hegedus B."/>
            <person name="Baldrian P."/>
            <person name="Stursova M."/>
            <person name="Weitz H."/>
            <person name="Taylor A."/>
            <person name="Grigoriev I.V."/>
            <person name="Nagy L.G."/>
            <person name="Martin F."/>
            <person name="Kauserud H."/>
        </authorList>
    </citation>
    <scope>NUCLEOTIDE SEQUENCE</scope>
    <source>
        <strain evidence="3">CBHHK173m</strain>
    </source>
</reference>
<comment type="caution">
    <text evidence="3">The sequence shown here is derived from an EMBL/GenBank/DDBJ whole genome shotgun (WGS) entry which is preliminary data.</text>
</comment>
<evidence type="ECO:0000313" key="4">
    <source>
        <dbReference type="Proteomes" id="UP001222325"/>
    </source>
</evidence>
<dbReference type="AlphaFoldDB" id="A0AAD6U6Y1"/>
<feature type="domain" description="DUF7330" evidence="2">
    <location>
        <begin position="72"/>
        <end position="217"/>
    </location>
</feature>
<evidence type="ECO:0000259" key="2">
    <source>
        <dbReference type="Pfam" id="PF24016"/>
    </source>
</evidence>
<dbReference type="EMBL" id="JARJCN010000020">
    <property type="protein sequence ID" value="KAJ7091361.1"/>
    <property type="molecule type" value="Genomic_DNA"/>
</dbReference>
<evidence type="ECO:0000313" key="3">
    <source>
        <dbReference type="EMBL" id="KAJ7091361.1"/>
    </source>
</evidence>
<keyword evidence="4" id="KW-1185">Reference proteome</keyword>
<name>A0AAD6U6Y1_9AGAR</name>
<proteinExistence type="predicted"/>
<accession>A0AAD6U6Y1</accession>
<dbReference type="Proteomes" id="UP001222325">
    <property type="component" value="Unassembled WGS sequence"/>
</dbReference>
<gene>
    <name evidence="3" type="ORF">B0H15DRAFT_835629</name>
</gene>
<protein>
    <recommendedName>
        <fullName evidence="2">DUF7330 domain-containing protein</fullName>
    </recommendedName>
</protein>